<dbReference type="EMBL" id="BAABHJ010000030">
    <property type="protein sequence ID" value="GAA4615656.1"/>
    <property type="molecule type" value="Genomic_DNA"/>
</dbReference>
<feature type="region of interest" description="Disordered" evidence="1">
    <location>
        <begin position="1"/>
        <end position="54"/>
    </location>
</feature>
<reference evidence="3" key="1">
    <citation type="journal article" date="2019" name="Int. J. Syst. Evol. Microbiol.">
        <title>The Global Catalogue of Microorganisms (GCM) 10K type strain sequencing project: providing services to taxonomists for standard genome sequencing and annotation.</title>
        <authorList>
            <consortium name="The Broad Institute Genomics Platform"/>
            <consortium name="The Broad Institute Genome Sequencing Center for Infectious Disease"/>
            <person name="Wu L."/>
            <person name="Ma J."/>
        </authorList>
    </citation>
    <scope>NUCLEOTIDE SEQUENCE [LARGE SCALE GENOMIC DNA]</scope>
    <source>
        <strain evidence="3">JCM 17938</strain>
    </source>
</reference>
<evidence type="ECO:0000256" key="1">
    <source>
        <dbReference type="SAM" id="MobiDB-lite"/>
    </source>
</evidence>
<name>A0ABP8TWM1_9ACTN</name>
<proteinExistence type="predicted"/>
<keyword evidence="3" id="KW-1185">Reference proteome</keyword>
<dbReference type="Proteomes" id="UP001500212">
    <property type="component" value="Unassembled WGS sequence"/>
</dbReference>
<comment type="caution">
    <text evidence="2">The sequence shown here is derived from an EMBL/GenBank/DDBJ whole genome shotgun (WGS) entry which is preliminary data.</text>
</comment>
<accession>A0ABP8TWM1</accession>
<evidence type="ECO:0000313" key="2">
    <source>
        <dbReference type="EMBL" id="GAA4615656.1"/>
    </source>
</evidence>
<organism evidence="2 3">
    <name type="scientific">Actinoallomurus liliacearum</name>
    <dbReference type="NCBI Taxonomy" id="1080073"/>
    <lineage>
        <taxon>Bacteria</taxon>
        <taxon>Bacillati</taxon>
        <taxon>Actinomycetota</taxon>
        <taxon>Actinomycetes</taxon>
        <taxon>Streptosporangiales</taxon>
        <taxon>Thermomonosporaceae</taxon>
        <taxon>Actinoallomurus</taxon>
    </lineage>
</organism>
<protein>
    <submittedName>
        <fullName evidence="2">Uncharacterized protein</fullName>
    </submittedName>
</protein>
<evidence type="ECO:0000313" key="3">
    <source>
        <dbReference type="Proteomes" id="UP001500212"/>
    </source>
</evidence>
<gene>
    <name evidence="2" type="ORF">GCM10023195_69160</name>
</gene>
<feature type="compositionally biased region" description="Acidic residues" evidence="1">
    <location>
        <begin position="40"/>
        <end position="54"/>
    </location>
</feature>
<sequence length="54" mass="5953">MPTGRAGRPREVDIEVDEDRSRQVAPPVRLDAGWAAESPADVEQDDVTTEFADE</sequence>